<dbReference type="AlphaFoldDB" id="A0ABC9XQ44"/>
<sequence>MATSDIQVKELEKRASGQAFELILSPRSKEAVPEFPLSPPKKKDVSLEEIQKKLEAAEERRKSHEAEVLKQLAEKREHEKEVLQKAIEENNNFSKMAEEKLTHKMEANKENREAQMAAKLERLREKDKHIEEVRKNKEGKDPELVSARADGLSLVRHGELQGFLNLPSASFLLLLLVVLRSRDLEFGCIMATVVTEKLSRLFINVRQVPQLLAPLSPSTVSSSEVPKIFWKPYIHTGYRPVQQTWRYYFSTLFQQHNEAINVWTHLVAALILLLRFQQLSQRVDFGQDLHAQPLLIIIVASITYLTFSTLAHLLQAKSEFWHYSFFFMDYVGVAVYQYGSALGHYYYAIEPSWHEKIKGFYMPAAVLLAWLSCAGSCYAKYRYHQSAHLLSRLCQELPSGLAYMLDISPVIHRIYTASPSERADPALLYHKCQVLFFLIGAFFFSHPYPEKWFPGKCHFFGQSHQIFHVCLVLCTLAQIEAVVLDYESRRQIYSALQGDLAHNFSALCLFTVTCSVLTAAYMARKVKNKLSFKEDSAPGECSRTRSGAGDEAQTQRRRGPAARSVRCLAGHRRAEAEHGSLVAKPKVSSRVLERKHASVAFTQTRASQPCTKQTTIPVFFSTQTGEKDKENSMPSPFILNNDCKEKHISLAASSVKILALPRMEEAQRQSFRTEVELVQVTPRPRAQKAPASPTPWQLHMEPCGKSEASSGVGGDSCCLSFTQDSEGNRIIAHRNESDVVAGETVSASGSLTADCGINERAGQPLPEEVKTGLEFQPRLGANWHKKPQQSSSVNSLIDFSETENIKPAITRDSAWAASFYPSPRRAGRAQPLRERSQNTSAGSAEEGWGSERGPSSPCRQLFTQDSQGNRVIAHRCQNIPSPRKDHGSSRRQLPDSARKSCSSDAANRRLSNLGEQQLDVCYDLLFTQDSEGNRVIKH</sequence>
<proteinExistence type="inferred from homology"/>
<name>A0ABC9XQ44_GRUJA</name>
<evidence type="ECO:0000256" key="6">
    <source>
        <dbReference type="ARBA" id="ARBA00022553"/>
    </source>
</evidence>
<dbReference type="Proteomes" id="UP001623348">
    <property type="component" value="Unassembled WGS sequence"/>
</dbReference>
<keyword evidence="17" id="KW-0675">Receptor</keyword>
<evidence type="ECO:0000256" key="14">
    <source>
        <dbReference type="SAM" id="Coils"/>
    </source>
</evidence>
<keyword evidence="13" id="KW-0479">Metal-binding</keyword>
<keyword evidence="8" id="KW-0493">Microtubule</keyword>
<comment type="similarity">
    <text evidence="3">Belongs to the stathmin family.</text>
</comment>
<evidence type="ECO:0000256" key="15">
    <source>
        <dbReference type="SAM" id="MobiDB-lite"/>
    </source>
</evidence>
<keyword evidence="11 16" id="KW-0472">Membrane</keyword>
<feature type="transmembrane region" description="Helical" evidence="16">
    <location>
        <begin position="294"/>
        <end position="314"/>
    </location>
</feature>
<evidence type="ECO:0000256" key="8">
    <source>
        <dbReference type="ARBA" id="ARBA00022701"/>
    </source>
</evidence>
<evidence type="ECO:0000256" key="10">
    <source>
        <dbReference type="ARBA" id="ARBA00023054"/>
    </source>
</evidence>
<accession>A0ABC9XQ44</accession>
<feature type="transmembrane region" description="Helical" evidence="16">
    <location>
        <begin position="320"/>
        <end position="339"/>
    </location>
</feature>
<feature type="binding site" evidence="13">
    <location>
        <position position="468"/>
    </location>
    <ligand>
        <name>Zn(2+)</name>
        <dbReference type="ChEBI" id="CHEBI:29105"/>
    </ligand>
</feature>
<keyword evidence="12" id="KW-0206">Cytoskeleton</keyword>
<evidence type="ECO:0000256" key="4">
    <source>
        <dbReference type="ARBA" id="ARBA00007018"/>
    </source>
</evidence>
<evidence type="ECO:0000313" key="17">
    <source>
        <dbReference type="EMBL" id="GAB0199561.1"/>
    </source>
</evidence>
<evidence type="ECO:0000256" key="2">
    <source>
        <dbReference type="ARBA" id="ARBA00004245"/>
    </source>
</evidence>
<reference evidence="17 18" key="1">
    <citation type="submission" date="2024-06" db="EMBL/GenBank/DDBJ databases">
        <title>The draft genome of Grus japonensis, version 3.</title>
        <authorList>
            <person name="Nabeshima K."/>
            <person name="Suzuki S."/>
            <person name="Onuma M."/>
        </authorList>
    </citation>
    <scope>NUCLEOTIDE SEQUENCE [LARGE SCALE GENOMIC DNA]</scope>
    <source>
        <strain evidence="17 18">451A</strain>
    </source>
</reference>
<comment type="caution">
    <text evidence="17">The sequence shown here is derived from an EMBL/GenBank/DDBJ whole genome shotgun (WGS) entry which is preliminary data.</text>
</comment>
<dbReference type="PROSITE" id="PS00563">
    <property type="entry name" value="STATHMIN_1"/>
    <property type="match status" value="1"/>
</dbReference>
<keyword evidence="6" id="KW-0597">Phosphoprotein</keyword>
<keyword evidence="7 16" id="KW-0812">Transmembrane</keyword>
<dbReference type="GO" id="GO:0005874">
    <property type="term" value="C:microtubule"/>
    <property type="evidence" value="ECO:0007669"/>
    <property type="project" value="UniProtKB-KW"/>
</dbReference>
<evidence type="ECO:0000256" key="9">
    <source>
        <dbReference type="ARBA" id="ARBA00022989"/>
    </source>
</evidence>
<gene>
    <name evidence="17" type="ORF">GRJ2_002421500</name>
</gene>
<keyword evidence="10 14" id="KW-0175">Coiled coil</keyword>
<dbReference type="Pfam" id="PF15334">
    <property type="entry name" value="AIB"/>
    <property type="match status" value="1"/>
</dbReference>
<dbReference type="EMBL" id="BAAFJT010000023">
    <property type="protein sequence ID" value="GAB0199561.1"/>
    <property type="molecule type" value="Genomic_DNA"/>
</dbReference>
<keyword evidence="5" id="KW-0963">Cytoplasm</keyword>
<dbReference type="PRINTS" id="PR00345">
    <property type="entry name" value="STATHMIN"/>
</dbReference>
<evidence type="ECO:0000256" key="11">
    <source>
        <dbReference type="ARBA" id="ARBA00023136"/>
    </source>
</evidence>
<feature type="transmembrane region" description="Helical" evidence="16">
    <location>
        <begin position="360"/>
        <end position="381"/>
    </location>
</feature>
<feature type="transmembrane region" description="Helical" evidence="16">
    <location>
        <begin position="259"/>
        <end position="274"/>
    </location>
</feature>
<dbReference type="SUPFAM" id="SSF101494">
    <property type="entry name" value="Stathmin"/>
    <property type="match status" value="1"/>
</dbReference>
<dbReference type="PROSITE" id="PS01041">
    <property type="entry name" value="STATHMIN_2"/>
    <property type="match status" value="1"/>
</dbReference>
<dbReference type="GO" id="GO:0016020">
    <property type="term" value="C:membrane"/>
    <property type="evidence" value="ECO:0007669"/>
    <property type="project" value="UniProtKB-SubCell"/>
</dbReference>
<dbReference type="PROSITE" id="PS51663">
    <property type="entry name" value="STATHMIN_3"/>
    <property type="match status" value="1"/>
</dbReference>
<evidence type="ECO:0000256" key="7">
    <source>
        <dbReference type="ARBA" id="ARBA00022692"/>
    </source>
</evidence>
<evidence type="ECO:0000256" key="16">
    <source>
        <dbReference type="SAM" id="Phobius"/>
    </source>
</evidence>
<dbReference type="PANTHER" id="PTHR10104:SF5">
    <property type="entry name" value="STATHMIN"/>
    <property type="match status" value="1"/>
</dbReference>
<feature type="coiled-coil region" evidence="14">
    <location>
        <begin position="47"/>
        <end position="126"/>
    </location>
</feature>
<dbReference type="InterPro" id="IPR036002">
    <property type="entry name" value="Stathmin_sf"/>
</dbReference>
<evidence type="ECO:0000256" key="13">
    <source>
        <dbReference type="PIRSR" id="PIRSR604254-1"/>
    </source>
</evidence>
<evidence type="ECO:0000313" key="18">
    <source>
        <dbReference type="Proteomes" id="UP001623348"/>
    </source>
</evidence>
<feature type="binding site" evidence="13">
    <location>
        <position position="464"/>
    </location>
    <ligand>
        <name>Zn(2+)</name>
        <dbReference type="ChEBI" id="CHEBI:29105"/>
    </ligand>
</feature>
<keyword evidence="9 16" id="KW-1133">Transmembrane helix</keyword>
<dbReference type="InterPro" id="IPR029286">
    <property type="entry name" value="AUNIP"/>
</dbReference>
<dbReference type="InterPro" id="IPR030514">
    <property type="entry name" value="Stathmin_CS"/>
</dbReference>
<dbReference type="Pfam" id="PF03006">
    <property type="entry name" value="HlyIII"/>
    <property type="match status" value="1"/>
</dbReference>
<evidence type="ECO:0000256" key="3">
    <source>
        <dbReference type="ARBA" id="ARBA00006959"/>
    </source>
</evidence>
<protein>
    <submittedName>
        <fullName evidence="17">Membrane progestin receptor alpha</fullName>
    </submittedName>
</protein>
<feature type="transmembrane region" description="Helical" evidence="16">
    <location>
        <begin position="504"/>
        <end position="523"/>
    </location>
</feature>
<feature type="binding site" evidence="13">
    <location>
        <position position="312"/>
    </location>
    <ligand>
        <name>Zn(2+)</name>
        <dbReference type="ChEBI" id="CHEBI:29105"/>
    </ligand>
</feature>
<evidence type="ECO:0000256" key="12">
    <source>
        <dbReference type="ARBA" id="ARBA00023212"/>
    </source>
</evidence>
<keyword evidence="13" id="KW-0862">Zinc</keyword>
<comment type="subcellular location">
    <subcellularLocation>
        <location evidence="2">Cytoplasm</location>
        <location evidence="2">Cytoskeleton</location>
    </subcellularLocation>
    <subcellularLocation>
        <location evidence="1">Membrane</location>
        <topology evidence="1">Multi-pass membrane protein</topology>
    </subcellularLocation>
</comment>
<dbReference type="InterPro" id="IPR000956">
    <property type="entry name" value="Stathmin_fam"/>
</dbReference>
<feature type="region of interest" description="Disordered" evidence="15">
    <location>
        <begin position="822"/>
        <end position="862"/>
    </location>
</feature>
<dbReference type="Pfam" id="PF00836">
    <property type="entry name" value="Stathmin"/>
    <property type="match status" value="1"/>
</dbReference>
<keyword evidence="18" id="KW-1185">Reference proteome</keyword>
<organism evidence="17 18">
    <name type="scientific">Grus japonensis</name>
    <name type="common">Japanese crane</name>
    <name type="synonym">Red-crowned crane</name>
    <dbReference type="NCBI Taxonomy" id="30415"/>
    <lineage>
        <taxon>Eukaryota</taxon>
        <taxon>Metazoa</taxon>
        <taxon>Chordata</taxon>
        <taxon>Craniata</taxon>
        <taxon>Vertebrata</taxon>
        <taxon>Euteleostomi</taxon>
        <taxon>Archelosauria</taxon>
        <taxon>Archosauria</taxon>
        <taxon>Dinosauria</taxon>
        <taxon>Saurischia</taxon>
        <taxon>Theropoda</taxon>
        <taxon>Coelurosauria</taxon>
        <taxon>Aves</taxon>
        <taxon>Neognathae</taxon>
        <taxon>Neoaves</taxon>
        <taxon>Gruiformes</taxon>
        <taxon>Gruidae</taxon>
        <taxon>Grus</taxon>
    </lineage>
</organism>
<evidence type="ECO:0000256" key="5">
    <source>
        <dbReference type="ARBA" id="ARBA00022490"/>
    </source>
</evidence>
<feature type="region of interest" description="Disordered" evidence="15">
    <location>
        <begin position="875"/>
        <end position="904"/>
    </location>
</feature>
<dbReference type="PANTHER" id="PTHR10104">
    <property type="entry name" value="STATHMIN"/>
    <property type="match status" value="1"/>
</dbReference>
<comment type="similarity">
    <text evidence="4">Belongs to the ADIPOR family.</text>
</comment>
<feature type="transmembrane region" description="Helical" evidence="16">
    <location>
        <begin position="466"/>
        <end position="484"/>
    </location>
</feature>
<feature type="transmembrane region" description="Helical" evidence="16">
    <location>
        <begin position="427"/>
        <end position="445"/>
    </location>
</feature>
<feature type="compositionally biased region" description="Basic and acidic residues" evidence="15">
    <location>
        <begin position="882"/>
        <end position="898"/>
    </location>
</feature>
<dbReference type="InterPro" id="IPR004254">
    <property type="entry name" value="AdipoR/HlyIII-related"/>
</dbReference>
<feature type="region of interest" description="Disordered" evidence="15">
    <location>
        <begin position="534"/>
        <end position="564"/>
    </location>
</feature>
<evidence type="ECO:0000256" key="1">
    <source>
        <dbReference type="ARBA" id="ARBA00004141"/>
    </source>
</evidence>
<dbReference type="Gene3D" id="6.10.280.30">
    <property type="match status" value="1"/>
</dbReference>